<evidence type="ECO:0000256" key="2">
    <source>
        <dbReference type="HAMAP-Rule" id="MF_00055"/>
    </source>
</evidence>
<dbReference type="EMBL" id="JFHK01000024">
    <property type="protein sequence ID" value="OAA28026.1"/>
    <property type="molecule type" value="Genomic_DNA"/>
</dbReference>
<dbReference type="STRING" id="1453497.AT15_04905"/>
<dbReference type="CDD" id="cd07361">
    <property type="entry name" value="MEMO_like"/>
    <property type="match status" value="1"/>
</dbReference>
<dbReference type="NCBIfam" id="TIGR04336">
    <property type="entry name" value="AmmeMemoSam_B"/>
    <property type="match status" value="1"/>
</dbReference>
<evidence type="ECO:0000313" key="3">
    <source>
        <dbReference type="EMBL" id="OAA28026.1"/>
    </source>
</evidence>
<reference evidence="3 4" key="1">
    <citation type="submission" date="2014-02" db="EMBL/GenBank/DDBJ databases">
        <title>Kosmotoga genome sequencing.</title>
        <authorList>
            <person name="Pollo S.M."/>
            <person name="Charchuk R."/>
            <person name="Nesbo C.L."/>
        </authorList>
    </citation>
    <scope>NUCLEOTIDE SEQUENCE [LARGE SCALE GENOMIC DNA]</scope>
    <source>
        <strain evidence="3 4">S304</strain>
    </source>
</reference>
<dbReference type="GO" id="GO:0051213">
    <property type="term" value="F:dioxygenase activity"/>
    <property type="evidence" value="ECO:0007669"/>
    <property type="project" value="UniProtKB-KW"/>
</dbReference>
<keyword evidence="4" id="KW-1185">Reference proteome</keyword>
<keyword evidence="3" id="KW-0560">Oxidoreductase</keyword>
<organism evidence="3 4">
    <name type="scientific">Kosmotoga arenicorallina S304</name>
    <dbReference type="NCBI Taxonomy" id="1453497"/>
    <lineage>
        <taxon>Bacteria</taxon>
        <taxon>Thermotogati</taxon>
        <taxon>Thermotogota</taxon>
        <taxon>Thermotogae</taxon>
        <taxon>Kosmotogales</taxon>
        <taxon>Kosmotogaceae</taxon>
        <taxon>Kosmotoga</taxon>
    </lineage>
</organism>
<keyword evidence="3" id="KW-0223">Dioxygenase</keyword>
<proteinExistence type="inferred from homology"/>
<dbReference type="HAMAP" id="MF_00055">
    <property type="entry name" value="MEMO1"/>
    <property type="match status" value="1"/>
</dbReference>
<comment type="caution">
    <text evidence="3">The sequence shown here is derived from an EMBL/GenBank/DDBJ whole genome shotgun (WGS) entry which is preliminary data.</text>
</comment>
<evidence type="ECO:0000256" key="1">
    <source>
        <dbReference type="ARBA" id="ARBA00006315"/>
    </source>
</evidence>
<dbReference type="Gene3D" id="3.40.830.10">
    <property type="entry name" value="LigB-like"/>
    <property type="match status" value="1"/>
</dbReference>
<dbReference type="RefSeq" id="WP_068348825.1">
    <property type="nucleotide sequence ID" value="NZ_JFHK01000024.1"/>
</dbReference>
<dbReference type="OrthoDB" id="9785549at2"/>
<dbReference type="PANTHER" id="PTHR11060:SF0">
    <property type="entry name" value="PROTEIN MEMO1"/>
    <property type="match status" value="1"/>
</dbReference>
<dbReference type="Pfam" id="PF01875">
    <property type="entry name" value="Memo"/>
    <property type="match status" value="1"/>
</dbReference>
<comment type="similarity">
    <text evidence="1 2">Belongs to the MEMO1 family.</text>
</comment>
<gene>
    <name evidence="3" type="ORF">AT15_04905</name>
</gene>
<dbReference type="PANTHER" id="PTHR11060">
    <property type="entry name" value="PROTEIN MEMO1"/>
    <property type="match status" value="1"/>
</dbReference>
<dbReference type="AlphaFoldDB" id="A0A176JWG2"/>
<dbReference type="PATRIC" id="fig|1453497.3.peg.972"/>
<accession>A0A176JWG2</accession>
<dbReference type="Proteomes" id="UP000077339">
    <property type="component" value="Unassembled WGS sequence"/>
</dbReference>
<protein>
    <recommendedName>
        <fullName evidence="2">MEMO1 family protein AT15_04905</fullName>
    </recommendedName>
</protein>
<dbReference type="InterPro" id="IPR002737">
    <property type="entry name" value="MEMO1_fam"/>
</dbReference>
<name>A0A176JWG2_9BACT</name>
<evidence type="ECO:0000313" key="4">
    <source>
        <dbReference type="Proteomes" id="UP000077339"/>
    </source>
</evidence>
<sequence length="275" mass="30389">MFRSAIFSGRFYAGFPEELKSQIEACFLHKIGPGELPGSVVRELDSNVGLISPHAGYIYSGPVAAKGYYEIAKLGKPRRVILIGPNHSGYGKRLSVWPSGEWSTPLGTLKIDEEFTNALVNSMEYLSFDTSAHLYEHSLEVQLPFLQYLFGDDFKIVTITMMDQRYEVSKRLAESIRGLMNEAGTLIIASSDLNHYEDHETTLKKDNFLIEHITKLDAKGLYEEATAKRISACGLGAISTVMMLFGNVSVEKHATSGETSGDYSHTVGYLSAVLT</sequence>